<dbReference type="Proteomes" id="UP000242175">
    <property type="component" value="Chromosome small"/>
</dbReference>
<accession>A0A220VGN9</accession>
<dbReference type="AlphaFoldDB" id="A0A220VGN9"/>
<sequence>MPPLDGVLLQGDIEALEDAIDEGKIAQRGWTVSKYGAVKDEIKKSDLYKYMKYINKSLNRLTLI</sequence>
<dbReference type="KEGG" id="pmai:CF386_10190"/>
<proteinExistence type="predicted"/>
<gene>
    <name evidence="1" type="ORF">CF386_10190</name>
</gene>
<evidence type="ECO:0000313" key="2">
    <source>
        <dbReference type="Proteomes" id="UP000242175"/>
    </source>
</evidence>
<organism evidence="1 2">
    <name type="scientific">Paraphotobacterium marinum</name>
    <dbReference type="NCBI Taxonomy" id="1755811"/>
    <lineage>
        <taxon>Bacteria</taxon>
        <taxon>Pseudomonadati</taxon>
        <taxon>Pseudomonadota</taxon>
        <taxon>Gammaproteobacteria</taxon>
        <taxon>Vibrionales</taxon>
        <taxon>Vibrionaceae</taxon>
        <taxon>Paraphotobacterium</taxon>
    </lineage>
</organism>
<dbReference type="OrthoDB" id="6629240at2"/>
<dbReference type="RefSeq" id="WP_089074328.1">
    <property type="nucleotide sequence ID" value="NZ_CBCSAM010000004.1"/>
</dbReference>
<evidence type="ECO:0000313" key="1">
    <source>
        <dbReference type="EMBL" id="ASK79420.1"/>
    </source>
</evidence>
<dbReference type="EMBL" id="CP022356">
    <property type="protein sequence ID" value="ASK79420.1"/>
    <property type="molecule type" value="Genomic_DNA"/>
</dbReference>
<protein>
    <submittedName>
        <fullName evidence="1">Uncharacterized protein</fullName>
    </submittedName>
</protein>
<name>A0A220VGN9_9GAMM</name>
<reference evidence="1 2" key="1">
    <citation type="journal article" date="2016" name="Int. J. Syst. Evol. Microbiol.">
        <title>Paraphotobacterium marinum gen. nov., sp. nov., a member of the family Vibrionaceae, isolated from surface seawater.</title>
        <authorList>
            <person name="Huang Z."/>
            <person name="Dong C."/>
            <person name="Shao Z."/>
        </authorList>
    </citation>
    <scope>NUCLEOTIDE SEQUENCE [LARGE SCALE GENOMIC DNA]</scope>
    <source>
        <strain evidence="1 2">NSCS20N07D</strain>
    </source>
</reference>
<keyword evidence="2" id="KW-1185">Reference proteome</keyword>